<reference evidence="1 2" key="1">
    <citation type="submission" date="2024-01" db="EMBL/GenBank/DDBJ databases">
        <title>Description of two novel Corynebacterium species isolated from human nasal passages and skin.</title>
        <authorList>
            <person name="Popowitch E."/>
            <person name="Tran T.H."/>
            <person name="Escapa I.F."/>
            <person name="Bhatt E."/>
            <person name="Sozat A.K."/>
            <person name="Roberts A.Q."/>
            <person name="Segre J.A."/>
            <person name="Kong H."/>
            <person name="Conlan S."/>
            <person name="Lemon K.P."/>
            <person name="Kelly M.S."/>
        </authorList>
    </citation>
    <scope>NUCLEOTIDE SEQUENCE [LARGE SCALE GENOMIC DNA]</scope>
    <source>
        <strain evidence="1 2">KPL2619</strain>
    </source>
</reference>
<name>A0ABU8Y436_9CORY</name>
<dbReference type="Proteomes" id="UP001371299">
    <property type="component" value="Unassembled WGS sequence"/>
</dbReference>
<proteinExistence type="predicted"/>
<accession>A0ABU8Y436</accession>
<dbReference type="RefSeq" id="WP_340418613.1">
    <property type="nucleotide sequence ID" value="NZ_JBBMGJ010000023.1"/>
</dbReference>
<organism evidence="1 2">
    <name type="scientific">Corynebacterium yonathiae</name>
    <dbReference type="NCBI Taxonomy" id="2913504"/>
    <lineage>
        <taxon>Bacteria</taxon>
        <taxon>Bacillati</taxon>
        <taxon>Actinomycetota</taxon>
        <taxon>Actinomycetes</taxon>
        <taxon>Mycobacteriales</taxon>
        <taxon>Corynebacteriaceae</taxon>
        <taxon>Corynebacterium</taxon>
    </lineage>
</organism>
<dbReference type="EMBL" id="JBBMGJ010000023">
    <property type="protein sequence ID" value="MEK0146376.1"/>
    <property type="molecule type" value="Genomic_DNA"/>
</dbReference>
<sequence length="135" mass="15351">MDAFDYAQLEDALDYLYDFLDQDLVDRVRTEREFVPAGLEGLLADDSLDDYVWLWIKDPGPNGFRQYLRDGGYSEAEVSQAFLWARTEWGMNTPPHVAWLKADGYEPPVIDGLRVKRGCGHFLGIFRVAACVGVD</sequence>
<protein>
    <submittedName>
        <fullName evidence="1">Uncharacterized protein</fullName>
    </submittedName>
</protein>
<gene>
    <name evidence="1" type="ORF">WMQ01_09920</name>
</gene>
<comment type="caution">
    <text evidence="1">The sequence shown here is derived from an EMBL/GenBank/DDBJ whole genome shotgun (WGS) entry which is preliminary data.</text>
</comment>
<keyword evidence="2" id="KW-1185">Reference proteome</keyword>
<evidence type="ECO:0000313" key="2">
    <source>
        <dbReference type="Proteomes" id="UP001371299"/>
    </source>
</evidence>
<evidence type="ECO:0000313" key="1">
    <source>
        <dbReference type="EMBL" id="MEK0146376.1"/>
    </source>
</evidence>